<dbReference type="InterPro" id="IPR053716">
    <property type="entry name" value="Flag_assembly_chemotaxis_eff"/>
</dbReference>
<keyword evidence="4" id="KW-0813">Transport</keyword>
<evidence type="ECO:0000256" key="3">
    <source>
        <dbReference type="ARBA" id="ARBA00020392"/>
    </source>
</evidence>
<keyword evidence="12" id="KW-0282">Flagellum</keyword>
<dbReference type="GO" id="GO:0044781">
    <property type="term" value="P:bacterial-type flagellum organization"/>
    <property type="evidence" value="ECO:0007669"/>
    <property type="project" value="UniProtKB-KW"/>
</dbReference>
<feature type="coiled-coil region" evidence="11">
    <location>
        <begin position="19"/>
        <end position="53"/>
    </location>
</feature>
<keyword evidence="9" id="KW-0472">Membrane</keyword>
<dbReference type="GO" id="GO:0005886">
    <property type="term" value="C:plasma membrane"/>
    <property type="evidence" value="ECO:0007669"/>
    <property type="project" value="UniProtKB-SubCell"/>
</dbReference>
<evidence type="ECO:0000256" key="8">
    <source>
        <dbReference type="ARBA" id="ARBA00022927"/>
    </source>
</evidence>
<keyword evidence="8" id="KW-0653">Protein transport</keyword>
<dbReference type="GO" id="GO:0009288">
    <property type="term" value="C:bacterial-type flagellum"/>
    <property type="evidence" value="ECO:0007669"/>
    <property type="project" value="InterPro"/>
</dbReference>
<keyword evidence="12" id="KW-0969">Cilium</keyword>
<gene>
    <name evidence="13" type="primary">fliJ</name>
    <name evidence="13" type="ORF">DYE49_08950</name>
    <name evidence="12" type="ORF">HNP77_000032</name>
</gene>
<evidence type="ECO:0000256" key="1">
    <source>
        <dbReference type="ARBA" id="ARBA00004413"/>
    </source>
</evidence>
<comment type="subcellular location">
    <subcellularLocation>
        <location evidence="1">Cell membrane</location>
        <topology evidence="1">Peripheral membrane protein</topology>
        <orientation evidence="1">Cytoplasmic side</orientation>
    </subcellularLocation>
</comment>
<dbReference type="Proteomes" id="UP000593591">
    <property type="component" value="Chromosome"/>
</dbReference>
<evidence type="ECO:0000256" key="4">
    <source>
        <dbReference type="ARBA" id="ARBA00022448"/>
    </source>
</evidence>
<dbReference type="GO" id="GO:0071973">
    <property type="term" value="P:bacterial-type flagellum-dependent cell motility"/>
    <property type="evidence" value="ECO:0007669"/>
    <property type="project" value="InterPro"/>
</dbReference>
<evidence type="ECO:0000256" key="6">
    <source>
        <dbReference type="ARBA" id="ARBA00022500"/>
    </source>
</evidence>
<evidence type="ECO:0000256" key="11">
    <source>
        <dbReference type="SAM" id="Coils"/>
    </source>
</evidence>
<protein>
    <recommendedName>
        <fullName evidence="3">Flagellar FliJ protein</fullName>
    </recommendedName>
</protein>
<dbReference type="AlphaFoldDB" id="A0A840SBY7"/>
<keyword evidence="7" id="KW-1005">Bacterial flagellum biogenesis</keyword>
<reference evidence="12 14" key="2">
    <citation type="submission" date="2020-08" db="EMBL/GenBank/DDBJ databases">
        <title>Genomic Encyclopedia of Type Strains, Phase IV (KMG-IV): sequencing the most valuable type-strain genomes for metagenomic binning, comparative biology and taxonomic classification.</title>
        <authorList>
            <person name="Goeker M."/>
        </authorList>
    </citation>
    <scope>NUCLEOTIDE SEQUENCE [LARGE SCALE GENOMIC DNA]</scope>
    <source>
        <strain evidence="12 14">DSM 103679</strain>
    </source>
</reference>
<dbReference type="EMBL" id="CP031517">
    <property type="protein sequence ID" value="QOS40581.1"/>
    <property type="molecule type" value="Genomic_DNA"/>
</dbReference>
<evidence type="ECO:0000256" key="10">
    <source>
        <dbReference type="ARBA" id="ARBA00023225"/>
    </source>
</evidence>
<dbReference type="KEGG" id="trc:DYE49_08950"/>
<keyword evidence="10" id="KW-1006">Bacterial flagellum protein export</keyword>
<feature type="coiled-coil region" evidence="11">
    <location>
        <begin position="84"/>
        <end position="118"/>
    </location>
</feature>
<evidence type="ECO:0000256" key="9">
    <source>
        <dbReference type="ARBA" id="ARBA00023136"/>
    </source>
</evidence>
<evidence type="ECO:0000256" key="7">
    <source>
        <dbReference type="ARBA" id="ARBA00022795"/>
    </source>
</evidence>
<evidence type="ECO:0000313" key="12">
    <source>
        <dbReference type="EMBL" id="MBB5217688.1"/>
    </source>
</evidence>
<name>A0A840SBY7_9SPIR</name>
<keyword evidence="6" id="KW-0145">Chemotaxis</keyword>
<dbReference type="GO" id="GO:0006935">
    <property type="term" value="P:chemotaxis"/>
    <property type="evidence" value="ECO:0007669"/>
    <property type="project" value="UniProtKB-KW"/>
</dbReference>
<accession>A0A840SBY7</accession>
<evidence type="ECO:0000256" key="5">
    <source>
        <dbReference type="ARBA" id="ARBA00022475"/>
    </source>
</evidence>
<evidence type="ECO:0000256" key="2">
    <source>
        <dbReference type="ARBA" id="ARBA00010004"/>
    </source>
</evidence>
<comment type="similarity">
    <text evidence="2">Belongs to the FliJ family.</text>
</comment>
<keyword evidence="5" id="KW-1003">Cell membrane</keyword>
<dbReference type="RefSeq" id="WP_184651138.1">
    <property type="nucleotide sequence ID" value="NZ_JACHFR010000001.1"/>
</dbReference>
<proteinExistence type="inferred from homology"/>
<dbReference type="InterPro" id="IPR012823">
    <property type="entry name" value="Flagell_FliJ"/>
</dbReference>
<reference evidence="13 15" key="1">
    <citation type="submission" date="2018-08" db="EMBL/GenBank/DDBJ databases">
        <title>The first complete genome of Treponema rectale (CHPAT), a commensal spirochete of the bovine rectum.</title>
        <authorList>
            <person name="Staton G.J."/>
            <person name="Clegg S.R."/>
            <person name="Carter S.D."/>
            <person name="Radford A.D."/>
            <person name="Darby A."/>
            <person name="Hall N."/>
            <person name="Birtles R.J."/>
            <person name="Evans N.J."/>
        </authorList>
    </citation>
    <scope>NUCLEOTIDE SEQUENCE [LARGE SCALE GENOMIC DNA]</scope>
    <source>
        <strain evidence="13 15">CHPA</strain>
    </source>
</reference>
<keyword evidence="14" id="KW-1185">Reference proteome</keyword>
<dbReference type="EMBL" id="JACHFR010000001">
    <property type="protein sequence ID" value="MBB5217688.1"/>
    <property type="molecule type" value="Genomic_DNA"/>
</dbReference>
<keyword evidence="12" id="KW-0966">Cell projection</keyword>
<sequence>MKKFEFSMDKILDLRRFEQKQAEGELGKINSQIAALQNQLKEIAASHARVVEQGRGCKDFSFISQSQQYFTLLDAKKEELFKQIAELEIIADQRRQAVKEAMQKVKVLEKLREKKFNQWKEDVLKEEETEAEDIVTSRFGFKE</sequence>
<evidence type="ECO:0000313" key="15">
    <source>
        <dbReference type="Proteomes" id="UP000593591"/>
    </source>
</evidence>
<evidence type="ECO:0000313" key="13">
    <source>
        <dbReference type="EMBL" id="QOS40581.1"/>
    </source>
</evidence>
<dbReference type="Proteomes" id="UP000578697">
    <property type="component" value="Unassembled WGS sequence"/>
</dbReference>
<dbReference type="GO" id="GO:0015031">
    <property type="term" value="P:protein transport"/>
    <property type="evidence" value="ECO:0007669"/>
    <property type="project" value="UniProtKB-KW"/>
</dbReference>
<dbReference type="Pfam" id="PF02050">
    <property type="entry name" value="FliJ"/>
    <property type="match status" value="1"/>
</dbReference>
<dbReference type="NCBIfam" id="TIGR02473">
    <property type="entry name" value="flagell_FliJ"/>
    <property type="match status" value="1"/>
</dbReference>
<dbReference type="Gene3D" id="1.10.287.1700">
    <property type="match status" value="1"/>
</dbReference>
<keyword evidence="11" id="KW-0175">Coiled coil</keyword>
<evidence type="ECO:0000313" key="14">
    <source>
        <dbReference type="Proteomes" id="UP000578697"/>
    </source>
</evidence>
<organism evidence="12 14">
    <name type="scientific">Treponema rectale</name>
    <dbReference type="NCBI Taxonomy" id="744512"/>
    <lineage>
        <taxon>Bacteria</taxon>
        <taxon>Pseudomonadati</taxon>
        <taxon>Spirochaetota</taxon>
        <taxon>Spirochaetia</taxon>
        <taxon>Spirochaetales</taxon>
        <taxon>Treponemataceae</taxon>
        <taxon>Treponema</taxon>
    </lineage>
</organism>